<dbReference type="Pfam" id="PF00005">
    <property type="entry name" value="ABC_tran"/>
    <property type="match status" value="1"/>
</dbReference>
<gene>
    <name evidence="6" type="ORF">GFB49_03610</name>
</gene>
<dbReference type="InterPro" id="IPR012340">
    <property type="entry name" value="NA-bd_OB-fold"/>
</dbReference>
<keyword evidence="4 6" id="KW-0067">ATP-binding</keyword>
<evidence type="ECO:0000313" key="7">
    <source>
        <dbReference type="Proteomes" id="UP000444174"/>
    </source>
</evidence>
<proteinExistence type="inferred from homology"/>
<dbReference type="EMBL" id="WIBF01000001">
    <property type="protein sequence ID" value="MQQ07531.1"/>
    <property type="molecule type" value="Genomic_DNA"/>
</dbReference>
<dbReference type="PROSITE" id="PS00211">
    <property type="entry name" value="ABC_TRANSPORTER_1"/>
    <property type="match status" value="1"/>
</dbReference>
<dbReference type="SUPFAM" id="SSF50331">
    <property type="entry name" value="MOP-like"/>
    <property type="match status" value="1"/>
</dbReference>
<dbReference type="Proteomes" id="UP000444174">
    <property type="component" value="Unassembled WGS sequence"/>
</dbReference>
<dbReference type="PANTHER" id="PTHR43875">
    <property type="entry name" value="MALTODEXTRIN IMPORT ATP-BINDING PROTEIN MSMX"/>
    <property type="match status" value="1"/>
</dbReference>
<dbReference type="InterPro" id="IPR027417">
    <property type="entry name" value="P-loop_NTPase"/>
</dbReference>
<reference evidence="6 7" key="1">
    <citation type="submission" date="2019-10" db="EMBL/GenBank/DDBJ databases">
        <title>Epibacterium sp. nov., isolated from seawater.</title>
        <authorList>
            <person name="Zhang X."/>
            <person name="Li N."/>
        </authorList>
    </citation>
    <scope>NUCLEOTIDE SEQUENCE [LARGE SCALE GENOMIC DNA]</scope>
    <source>
        <strain evidence="6 7">SM1979</strain>
    </source>
</reference>
<keyword evidence="2" id="KW-0813">Transport</keyword>
<dbReference type="SMART" id="SM00382">
    <property type="entry name" value="AAA"/>
    <property type="match status" value="1"/>
</dbReference>
<comment type="similarity">
    <text evidence="1">Belongs to the ABC transporter superfamily.</text>
</comment>
<dbReference type="InterPro" id="IPR013611">
    <property type="entry name" value="Transp-assoc_OB_typ2"/>
</dbReference>
<dbReference type="Gene3D" id="2.40.50.100">
    <property type="match status" value="1"/>
</dbReference>
<dbReference type="GO" id="GO:0140359">
    <property type="term" value="F:ABC-type transporter activity"/>
    <property type="evidence" value="ECO:0007669"/>
    <property type="project" value="UniProtKB-ARBA"/>
</dbReference>
<dbReference type="PANTHER" id="PTHR43875:SF1">
    <property type="entry name" value="OSMOPROTECTIVE COMPOUNDS UPTAKE ATP-BINDING PROTEIN GGTA"/>
    <property type="match status" value="1"/>
</dbReference>
<dbReference type="GO" id="GO:0016887">
    <property type="term" value="F:ATP hydrolysis activity"/>
    <property type="evidence" value="ECO:0007669"/>
    <property type="project" value="InterPro"/>
</dbReference>
<dbReference type="Pfam" id="PF08402">
    <property type="entry name" value="TOBE_2"/>
    <property type="match status" value="1"/>
</dbReference>
<dbReference type="RefSeq" id="WP_153214403.1">
    <property type="nucleotide sequence ID" value="NZ_WIBF01000001.1"/>
</dbReference>
<evidence type="ECO:0000256" key="2">
    <source>
        <dbReference type="ARBA" id="ARBA00022448"/>
    </source>
</evidence>
<evidence type="ECO:0000256" key="1">
    <source>
        <dbReference type="ARBA" id="ARBA00005417"/>
    </source>
</evidence>
<accession>A0A843Y943</accession>
<protein>
    <submittedName>
        <fullName evidence="6">ATP-binding cassette domain-containing protein</fullName>
    </submittedName>
</protein>
<dbReference type="InterPro" id="IPR017871">
    <property type="entry name" value="ABC_transporter-like_CS"/>
</dbReference>
<feature type="domain" description="ABC transporter" evidence="5">
    <location>
        <begin position="4"/>
        <end position="232"/>
    </location>
</feature>
<name>A0A843Y943_9RHOB</name>
<dbReference type="FunFam" id="3.40.50.300:FF:000042">
    <property type="entry name" value="Maltose/maltodextrin ABC transporter, ATP-binding protein"/>
    <property type="match status" value="1"/>
</dbReference>
<comment type="caution">
    <text evidence="6">The sequence shown here is derived from an EMBL/GenBank/DDBJ whole genome shotgun (WGS) entry which is preliminary data.</text>
</comment>
<dbReference type="InterPro" id="IPR008995">
    <property type="entry name" value="Mo/tungstate-bd_C_term_dom"/>
</dbReference>
<evidence type="ECO:0000259" key="5">
    <source>
        <dbReference type="PROSITE" id="PS50893"/>
    </source>
</evidence>
<keyword evidence="3" id="KW-0547">Nucleotide-binding</keyword>
<evidence type="ECO:0000256" key="4">
    <source>
        <dbReference type="ARBA" id="ARBA00022840"/>
    </source>
</evidence>
<dbReference type="AlphaFoldDB" id="A0A843Y943"/>
<sequence>MARVELRNLSKVWDSSVAVNGIDLSIADREFVAILGPSGCGKSTTLFMLAGVYMPTGGEIRFDDAVVNDVEARDRNVGIVFQSYALYPNMSVLQNIMFPLRFQKVDNPEAKARDMADLVQVGELLDRRPSQLSGGQQQRVALARALVKRPNLLLLDEPLSNLDATLRLTMRSEIRRITRELGVTTVLVTHDQLEATTMADRVICMRAGQIEQVGSAEDLYLRPETLFVASFIGSPPINLIAGEGRNGRVEAGDQRIETGQDGQLTIGIRPEMITVAETGLPGTIRVVEAMGREILYAAETNFGLIRFLEATSQPRWRDGDQVALAFQPEQTLLFGAEGKRIADHYAKLGVTTDA</sequence>
<dbReference type="InterPro" id="IPR047641">
    <property type="entry name" value="ABC_transpr_MalK/UgpC-like"/>
</dbReference>
<evidence type="ECO:0000313" key="6">
    <source>
        <dbReference type="EMBL" id="MQQ07531.1"/>
    </source>
</evidence>
<dbReference type="SUPFAM" id="SSF52540">
    <property type="entry name" value="P-loop containing nucleoside triphosphate hydrolases"/>
    <property type="match status" value="1"/>
</dbReference>
<dbReference type="Gene3D" id="2.40.50.140">
    <property type="entry name" value="Nucleic acid-binding proteins"/>
    <property type="match status" value="1"/>
</dbReference>
<dbReference type="PROSITE" id="PS50893">
    <property type="entry name" value="ABC_TRANSPORTER_2"/>
    <property type="match status" value="1"/>
</dbReference>
<organism evidence="6 7">
    <name type="scientific">Tritonibacter litoralis</name>
    <dbReference type="NCBI Taxonomy" id="2662264"/>
    <lineage>
        <taxon>Bacteria</taxon>
        <taxon>Pseudomonadati</taxon>
        <taxon>Pseudomonadota</taxon>
        <taxon>Alphaproteobacteria</taxon>
        <taxon>Rhodobacterales</taxon>
        <taxon>Paracoccaceae</taxon>
        <taxon>Tritonibacter</taxon>
    </lineage>
</organism>
<dbReference type="GO" id="GO:0005524">
    <property type="term" value="F:ATP binding"/>
    <property type="evidence" value="ECO:0007669"/>
    <property type="project" value="UniProtKB-KW"/>
</dbReference>
<keyword evidence="7" id="KW-1185">Reference proteome</keyword>
<dbReference type="Gene3D" id="3.40.50.300">
    <property type="entry name" value="P-loop containing nucleotide triphosphate hydrolases"/>
    <property type="match status" value="1"/>
</dbReference>
<evidence type="ECO:0000256" key="3">
    <source>
        <dbReference type="ARBA" id="ARBA00022741"/>
    </source>
</evidence>
<dbReference type="InterPro" id="IPR003439">
    <property type="entry name" value="ABC_transporter-like_ATP-bd"/>
</dbReference>
<dbReference type="GO" id="GO:0055052">
    <property type="term" value="C:ATP-binding cassette (ABC) transporter complex, substrate-binding subunit-containing"/>
    <property type="evidence" value="ECO:0007669"/>
    <property type="project" value="TreeGrafter"/>
</dbReference>
<dbReference type="InterPro" id="IPR003593">
    <property type="entry name" value="AAA+_ATPase"/>
</dbReference>